<keyword evidence="5" id="KW-1185">Reference proteome</keyword>
<dbReference type="InterPro" id="IPR039298">
    <property type="entry name" value="ACOT13"/>
</dbReference>
<evidence type="ECO:0000259" key="3">
    <source>
        <dbReference type="Pfam" id="PF03061"/>
    </source>
</evidence>
<name>A0A437MM09_9PROT</name>
<proteinExistence type="inferred from homology"/>
<dbReference type="GO" id="GO:0047617">
    <property type="term" value="F:fatty acyl-CoA hydrolase activity"/>
    <property type="evidence" value="ECO:0007669"/>
    <property type="project" value="InterPro"/>
</dbReference>
<protein>
    <submittedName>
        <fullName evidence="4">PaaI family thioesterase</fullName>
    </submittedName>
</protein>
<dbReference type="InterPro" id="IPR029069">
    <property type="entry name" value="HotDog_dom_sf"/>
</dbReference>
<dbReference type="SUPFAM" id="SSF54637">
    <property type="entry name" value="Thioesterase/thiol ester dehydrase-isomerase"/>
    <property type="match status" value="1"/>
</dbReference>
<dbReference type="Pfam" id="PF03061">
    <property type="entry name" value="4HBT"/>
    <property type="match status" value="1"/>
</dbReference>
<gene>
    <name evidence="4" type="ORF">EOD42_00850</name>
</gene>
<comment type="caution">
    <text evidence="4">The sequence shown here is derived from an EMBL/GenBank/DDBJ whole genome shotgun (WGS) entry which is preliminary data.</text>
</comment>
<dbReference type="CDD" id="cd03443">
    <property type="entry name" value="PaaI_thioesterase"/>
    <property type="match status" value="1"/>
</dbReference>
<organism evidence="4 5">
    <name type="scientific">Rhodovarius crocodyli</name>
    <dbReference type="NCBI Taxonomy" id="1979269"/>
    <lineage>
        <taxon>Bacteria</taxon>
        <taxon>Pseudomonadati</taxon>
        <taxon>Pseudomonadota</taxon>
        <taxon>Alphaproteobacteria</taxon>
        <taxon>Acetobacterales</taxon>
        <taxon>Roseomonadaceae</taxon>
        <taxon>Rhodovarius</taxon>
    </lineage>
</organism>
<evidence type="ECO:0000256" key="2">
    <source>
        <dbReference type="ARBA" id="ARBA00022801"/>
    </source>
</evidence>
<dbReference type="Proteomes" id="UP000282957">
    <property type="component" value="Unassembled WGS sequence"/>
</dbReference>
<evidence type="ECO:0000313" key="5">
    <source>
        <dbReference type="Proteomes" id="UP000282957"/>
    </source>
</evidence>
<dbReference type="EMBL" id="SACL01000001">
    <property type="protein sequence ID" value="RVT98694.1"/>
    <property type="molecule type" value="Genomic_DNA"/>
</dbReference>
<dbReference type="RefSeq" id="WP_127785166.1">
    <property type="nucleotide sequence ID" value="NZ_SACL01000001.1"/>
</dbReference>
<dbReference type="InterPro" id="IPR006683">
    <property type="entry name" value="Thioestr_dom"/>
</dbReference>
<dbReference type="InterPro" id="IPR003736">
    <property type="entry name" value="PAAI_dom"/>
</dbReference>
<dbReference type="OrthoDB" id="9813282at2"/>
<feature type="domain" description="Thioesterase" evidence="3">
    <location>
        <begin position="72"/>
        <end position="149"/>
    </location>
</feature>
<dbReference type="Gene3D" id="3.10.129.10">
    <property type="entry name" value="Hotdog Thioesterase"/>
    <property type="match status" value="1"/>
</dbReference>
<comment type="similarity">
    <text evidence="1">Belongs to the thioesterase PaaI family.</text>
</comment>
<dbReference type="PANTHER" id="PTHR21660">
    <property type="entry name" value="THIOESTERASE SUPERFAMILY MEMBER-RELATED"/>
    <property type="match status" value="1"/>
</dbReference>
<accession>A0A437MM09</accession>
<dbReference type="NCBIfam" id="TIGR00369">
    <property type="entry name" value="unchar_dom_1"/>
    <property type="match status" value="1"/>
</dbReference>
<dbReference type="PANTHER" id="PTHR21660:SF1">
    <property type="entry name" value="ACYL-COENZYME A THIOESTERASE 13"/>
    <property type="match status" value="1"/>
</dbReference>
<dbReference type="AlphaFoldDB" id="A0A437MM09"/>
<evidence type="ECO:0000256" key="1">
    <source>
        <dbReference type="ARBA" id="ARBA00008324"/>
    </source>
</evidence>
<sequence length="164" mass="17741">MPETRSHTVSWEIREPDPDAAGLSGLEIMRRNIARDSRHNPIAQLMGIRLISAEPGVAVLESFPGEHHYNPQGVTHGGYAATLLDSALWSAVNTTIEPGFTHTTLELKVSYARPITVATGRLLIEGRVLSRGKRVALTEAKITDEAGKLYAHGTSTLLIIPKAA</sequence>
<keyword evidence="2" id="KW-0378">Hydrolase</keyword>
<evidence type="ECO:0000313" key="4">
    <source>
        <dbReference type="EMBL" id="RVT98694.1"/>
    </source>
</evidence>
<reference evidence="4 5" key="1">
    <citation type="submission" date="2019-01" db="EMBL/GenBank/DDBJ databases">
        <authorList>
            <person name="Chen W.-M."/>
        </authorList>
    </citation>
    <scope>NUCLEOTIDE SEQUENCE [LARGE SCALE GENOMIC DNA]</scope>
    <source>
        <strain evidence="4 5">CCP-6</strain>
    </source>
</reference>